<comment type="caution">
    <text evidence="2">The sequence shown here is derived from an EMBL/GenBank/DDBJ whole genome shotgun (WGS) entry which is preliminary data.</text>
</comment>
<keyword evidence="3" id="KW-1185">Reference proteome</keyword>
<feature type="domain" description="DUF397" evidence="1">
    <location>
        <begin position="8"/>
        <end position="60"/>
    </location>
</feature>
<organism evidence="2 3">
    <name type="scientific">Streptosporangium longisporum</name>
    <dbReference type="NCBI Taxonomy" id="46187"/>
    <lineage>
        <taxon>Bacteria</taxon>
        <taxon>Bacillati</taxon>
        <taxon>Actinomycetota</taxon>
        <taxon>Actinomycetes</taxon>
        <taxon>Streptosporangiales</taxon>
        <taxon>Streptosporangiaceae</taxon>
        <taxon>Streptosporangium</taxon>
    </lineage>
</organism>
<accession>A0ABN3XXP9</accession>
<sequence length="68" mass="7227">MKPDLSGARWRKSSLSADGPSCVEMAFVGNDVAVRDTKNREGGTLVVGRDEWTAFVGGIKSGHFDGIS</sequence>
<dbReference type="Proteomes" id="UP001499930">
    <property type="component" value="Unassembled WGS sequence"/>
</dbReference>
<dbReference type="Pfam" id="PF04149">
    <property type="entry name" value="DUF397"/>
    <property type="match status" value="1"/>
</dbReference>
<dbReference type="EMBL" id="BAAAWD010000007">
    <property type="protein sequence ID" value="GAA3007046.1"/>
    <property type="molecule type" value="Genomic_DNA"/>
</dbReference>
<evidence type="ECO:0000259" key="1">
    <source>
        <dbReference type="Pfam" id="PF04149"/>
    </source>
</evidence>
<evidence type="ECO:0000313" key="3">
    <source>
        <dbReference type="Proteomes" id="UP001499930"/>
    </source>
</evidence>
<dbReference type="RefSeq" id="WP_344894847.1">
    <property type="nucleotide sequence ID" value="NZ_BAAAWD010000007.1"/>
</dbReference>
<evidence type="ECO:0000313" key="2">
    <source>
        <dbReference type="EMBL" id="GAA3007046.1"/>
    </source>
</evidence>
<reference evidence="2 3" key="1">
    <citation type="journal article" date="2019" name="Int. J. Syst. Evol. Microbiol.">
        <title>The Global Catalogue of Microorganisms (GCM) 10K type strain sequencing project: providing services to taxonomists for standard genome sequencing and annotation.</title>
        <authorList>
            <consortium name="The Broad Institute Genomics Platform"/>
            <consortium name="The Broad Institute Genome Sequencing Center for Infectious Disease"/>
            <person name="Wu L."/>
            <person name="Ma J."/>
        </authorList>
    </citation>
    <scope>NUCLEOTIDE SEQUENCE [LARGE SCALE GENOMIC DNA]</scope>
    <source>
        <strain evidence="2 3">JCM 3106</strain>
    </source>
</reference>
<dbReference type="InterPro" id="IPR007278">
    <property type="entry name" value="DUF397"/>
</dbReference>
<proteinExistence type="predicted"/>
<name>A0ABN3XXP9_9ACTN</name>
<protein>
    <submittedName>
        <fullName evidence="2">DUF397 domain-containing protein</fullName>
    </submittedName>
</protein>
<gene>
    <name evidence="2" type="ORF">GCM10017559_31330</name>
</gene>